<dbReference type="AlphaFoldDB" id="A0A2W6NPB5"/>
<dbReference type="Proteomes" id="UP000249204">
    <property type="component" value="Unassembled WGS sequence"/>
</dbReference>
<dbReference type="CDD" id="cd03392">
    <property type="entry name" value="PAP2_like_2"/>
    <property type="match status" value="1"/>
</dbReference>
<protein>
    <submittedName>
        <fullName evidence="3">PAP2 family protein</fullName>
    </submittedName>
</protein>
<dbReference type="InterPro" id="IPR000326">
    <property type="entry name" value="PAP2/HPO"/>
</dbReference>
<reference evidence="3 4" key="1">
    <citation type="submission" date="2018-06" db="EMBL/GenBank/DDBJ databases">
        <title>Isolation of heavy metals resistant Paenibacillus silvae NC2 from Gold-Copper mine in ZiJin, China.</title>
        <authorList>
            <person name="Xu J."/>
            <person name="Mazhar H.S."/>
            <person name="Rensing C."/>
        </authorList>
    </citation>
    <scope>NUCLEOTIDE SEQUENCE [LARGE SCALE GENOMIC DNA]</scope>
    <source>
        <strain evidence="3 4">NC2</strain>
    </source>
</reference>
<evidence type="ECO:0000313" key="3">
    <source>
        <dbReference type="EMBL" id="PZT57644.1"/>
    </source>
</evidence>
<name>A0A2W6NPB5_9BACL</name>
<feature type="transmembrane region" description="Helical" evidence="1">
    <location>
        <begin position="29"/>
        <end position="49"/>
    </location>
</feature>
<proteinExistence type="predicted"/>
<keyword evidence="1" id="KW-0472">Membrane</keyword>
<dbReference type="PANTHER" id="PTHR14969:SF13">
    <property type="entry name" value="AT30094P"/>
    <property type="match status" value="1"/>
</dbReference>
<gene>
    <name evidence="3" type="ORF">DN757_01005</name>
</gene>
<evidence type="ECO:0000313" key="4">
    <source>
        <dbReference type="Proteomes" id="UP000249204"/>
    </source>
</evidence>
<evidence type="ECO:0000259" key="2">
    <source>
        <dbReference type="SMART" id="SM00014"/>
    </source>
</evidence>
<feature type="transmembrane region" description="Helical" evidence="1">
    <location>
        <begin position="212"/>
        <end position="230"/>
    </location>
</feature>
<dbReference type="PANTHER" id="PTHR14969">
    <property type="entry name" value="SPHINGOSINE-1-PHOSPHATE PHOSPHOHYDROLASE"/>
    <property type="match status" value="1"/>
</dbReference>
<keyword evidence="1" id="KW-1133">Transmembrane helix</keyword>
<dbReference type="EMBL" id="QKWW01000003">
    <property type="protein sequence ID" value="PZT57644.1"/>
    <property type="molecule type" value="Genomic_DNA"/>
</dbReference>
<feature type="transmembrane region" description="Helical" evidence="1">
    <location>
        <begin position="185"/>
        <end position="206"/>
    </location>
</feature>
<feature type="transmembrane region" description="Helical" evidence="1">
    <location>
        <begin position="109"/>
        <end position="130"/>
    </location>
</feature>
<feature type="transmembrane region" description="Helical" evidence="1">
    <location>
        <begin position="150"/>
        <end position="173"/>
    </location>
</feature>
<accession>A0A2W6NPB5</accession>
<dbReference type="Pfam" id="PF01569">
    <property type="entry name" value="PAP2"/>
    <property type="match status" value="1"/>
</dbReference>
<dbReference type="RefSeq" id="WP_111268410.1">
    <property type="nucleotide sequence ID" value="NZ_QKWW01000003.1"/>
</dbReference>
<dbReference type="SMART" id="SM00014">
    <property type="entry name" value="acidPPc"/>
    <property type="match status" value="1"/>
</dbReference>
<keyword evidence="1" id="KW-0812">Transmembrane</keyword>
<sequence length="235" mass="26530">MLRNSKPLSTDPQQGVPVPIQPLLKYTMLASLLSAAMVLVLAGIGAWMGPDRILKLDDRIQQLFYLNSEARLLLLPYISWITALGSFKITALAAAGFALICFVQRRPRATIYGYVICTSFAMMWMLNTLLKEIFRRSRPELEHLLAAHGYSYPSGHAMISMGFYGMLFVIWALEWRQHRPLQRWLPVILGIFFIVFIGLSRIMLGVHYPTDVLAGFASGLVWVICLLQSIKQAGR</sequence>
<dbReference type="SUPFAM" id="SSF48317">
    <property type="entry name" value="Acid phosphatase/Vanadium-dependent haloperoxidase"/>
    <property type="match status" value="1"/>
</dbReference>
<feature type="transmembrane region" description="Helical" evidence="1">
    <location>
        <begin position="77"/>
        <end position="102"/>
    </location>
</feature>
<feature type="domain" description="Phosphatidic acid phosphatase type 2/haloperoxidase" evidence="2">
    <location>
        <begin position="112"/>
        <end position="227"/>
    </location>
</feature>
<organism evidence="3 4">
    <name type="scientific">Paenibacillus silvae</name>
    <dbReference type="NCBI Taxonomy" id="1325358"/>
    <lineage>
        <taxon>Bacteria</taxon>
        <taxon>Bacillati</taxon>
        <taxon>Bacillota</taxon>
        <taxon>Bacilli</taxon>
        <taxon>Bacillales</taxon>
        <taxon>Paenibacillaceae</taxon>
        <taxon>Paenibacillus</taxon>
    </lineage>
</organism>
<dbReference type="InterPro" id="IPR036938">
    <property type="entry name" value="PAP2/HPO_sf"/>
</dbReference>
<evidence type="ECO:0000256" key="1">
    <source>
        <dbReference type="SAM" id="Phobius"/>
    </source>
</evidence>
<dbReference type="Gene3D" id="1.20.144.10">
    <property type="entry name" value="Phosphatidic acid phosphatase type 2/haloperoxidase"/>
    <property type="match status" value="2"/>
</dbReference>
<comment type="caution">
    <text evidence="3">The sequence shown here is derived from an EMBL/GenBank/DDBJ whole genome shotgun (WGS) entry which is preliminary data.</text>
</comment>